<proteinExistence type="predicted"/>
<protein>
    <submittedName>
        <fullName evidence="2">Uncharacterized protein</fullName>
    </submittedName>
</protein>
<name>A0A310SBT4_9HYME</name>
<feature type="compositionally biased region" description="Pro residues" evidence="1">
    <location>
        <begin position="416"/>
        <end position="427"/>
    </location>
</feature>
<dbReference type="Proteomes" id="UP000250275">
    <property type="component" value="Unassembled WGS sequence"/>
</dbReference>
<reference evidence="2 3" key="1">
    <citation type="submission" date="2015-07" db="EMBL/GenBank/DDBJ databases">
        <title>The genome of Eufriesea mexicana.</title>
        <authorList>
            <person name="Pan H."/>
            <person name="Kapheim K."/>
        </authorList>
    </citation>
    <scope>NUCLEOTIDE SEQUENCE [LARGE SCALE GENOMIC DNA]</scope>
    <source>
        <strain evidence="2">0111107269</strain>
        <tissue evidence="2">Whole body</tissue>
    </source>
</reference>
<gene>
    <name evidence="2" type="ORF">WN48_06590</name>
</gene>
<organism evidence="2 3">
    <name type="scientific">Eufriesea mexicana</name>
    <dbReference type="NCBI Taxonomy" id="516756"/>
    <lineage>
        <taxon>Eukaryota</taxon>
        <taxon>Metazoa</taxon>
        <taxon>Ecdysozoa</taxon>
        <taxon>Arthropoda</taxon>
        <taxon>Hexapoda</taxon>
        <taxon>Insecta</taxon>
        <taxon>Pterygota</taxon>
        <taxon>Neoptera</taxon>
        <taxon>Endopterygota</taxon>
        <taxon>Hymenoptera</taxon>
        <taxon>Apocrita</taxon>
        <taxon>Aculeata</taxon>
        <taxon>Apoidea</taxon>
        <taxon>Anthophila</taxon>
        <taxon>Apidae</taxon>
        <taxon>Eufriesea</taxon>
    </lineage>
</organism>
<feature type="compositionally biased region" description="Basic and acidic residues" evidence="1">
    <location>
        <begin position="488"/>
        <end position="518"/>
    </location>
</feature>
<dbReference type="AlphaFoldDB" id="A0A310SBT4"/>
<evidence type="ECO:0000313" key="3">
    <source>
        <dbReference type="Proteomes" id="UP000250275"/>
    </source>
</evidence>
<feature type="region of interest" description="Disordered" evidence="1">
    <location>
        <begin position="213"/>
        <end position="261"/>
    </location>
</feature>
<accession>A0A310SBT4</accession>
<dbReference type="EMBL" id="KQ764286">
    <property type="protein sequence ID" value="OAD54535.1"/>
    <property type="molecule type" value="Genomic_DNA"/>
</dbReference>
<feature type="compositionally biased region" description="Pro residues" evidence="1">
    <location>
        <begin position="366"/>
        <end position="375"/>
    </location>
</feature>
<feature type="compositionally biased region" description="Basic residues" evidence="1">
    <location>
        <begin position="345"/>
        <end position="354"/>
    </location>
</feature>
<dbReference type="OrthoDB" id="8793160at2759"/>
<feature type="compositionally biased region" description="Basic and acidic residues" evidence="1">
    <location>
        <begin position="247"/>
        <end position="261"/>
    </location>
</feature>
<evidence type="ECO:0000313" key="2">
    <source>
        <dbReference type="EMBL" id="OAD54535.1"/>
    </source>
</evidence>
<evidence type="ECO:0000256" key="1">
    <source>
        <dbReference type="SAM" id="MobiDB-lite"/>
    </source>
</evidence>
<feature type="region of interest" description="Disordered" evidence="1">
    <location>
        <begin position="410"/>
        <end position="431"/>
    </location>
</feature>
<keyword evidence="3" id="KW-1185">Reference proteome</keyword>
<sequence length="640" mass="71358">MKTQGNSWFIVQGDTVRMKTEKSAWIFHFLDHSRRSHHLMSKMTIPRIVYGLLTWTTVQAISTSWTPLFPTTSSILRQTSTIFETSPEELTYDLGTSILAQHEQDRCTLYKIVMNQQLYFEEYPPNFHNYLHDTTTTEFLANELSLHRDPMSSHSYGRRPTTRCAVLGSKHPQEFLLHDEHQRAQLVQIELPAAIEQVVSLLPKLERPYRGVADLGQRRARRSRVQQQGKPGSDSRASGTECSRGLESGHRSRWDRNEPVKELRVANSDHAKNTVRTCEELGAAFSLVGHVIKGGGVAITGQEQRQLGGGFLEGEGSPPGSGGLLGEVTMVQLYGVALTAGKAHKDHKHHHAHHYEHDTDNNTPRPTRPPVTGPPLPQHPLLTGGQINHQVKINPGSPLQIVQGGVTLRHPAVIPRNPPPQPFPPANPNSVSAAYPLQSTQYFGNLPPSADLPSANRIITDASSTNGPYRLFKREKNSSELEAESEQPDSRIHETTTEKSKLEKRDVAEVSEKEDLDGKLTSAMKDSEDQKLEKQNSPKKKRGLVQFGNGLIMDDGYIAQGLDNDYFVGLTNFGLQLPKYENKDDEREPAEAEVKMIMDICDGCSEEPFAKALILGWRTVPKKMYSGAVYTPAVPMCKVF</sequence>
<feature type="region of interest" description="Disordered" evidence="1">
    <location>
        <begin position="476"/>
        <end position="540"/>
    </location>
</feature>
<feature type="region of interest" description="Disordered" evidence="1">
    <location>
        <begin position="345"/>
        <end position="375"/>
    </location>
</feature>
<feature type="compositionally biased region" description="Basic and acidic residues" evidence="1">
    <location>
        <begin position="525"/>
        <end position="536"/>
    </location>
</feature>